<organism evidence="12 15">
    <name type="scientific">Paraburkholderia rhynchosiae</name>
    <dbReference type="NCBI Taxonomy" id="487049"/>
    <lineage>
        <taxon>Bacteria</taxon>
        <taxon>Pseudomonadati</taxon>
        <taxon>Pseudomonadota</taxon>
        <taxon>Betaproteobacteria</taxon>
        <taxon>Burkholderiales</taxon>
        <taxon>Burkholderiaceae</taxon>
        <taxon>Paraburkholderia</taxon>
    </lineage>
</organism>
<feature type="transmembrane region" description="Helical" evidence="10">
    <location>
        <begin position="242"/>
        <end position="270"/>
    </location>
</feature>
<dbReference type="AlphaFoldDB" id="A0A2N7WI89"/>
<keyword evidence="7 12" id="KW-0067">ATP-binding</keyword>
<dbReference type="EMBL" id="CADIJZ010000004">
    <property type="protein sequence ID" value="CAB3652646.1"/>
    <property type="molecule type" value="Genomic_DNA"/>
</dbReference>
<feature type="transmembrane region" description="Helical" evidence="10">
    <location>
        <begin position="160"/>
        <end position="180"/>
    </location>
</feature>
<proteinExistence type="predicted"/>
<evidence type="ECO:0000256" key="7">
    <source>
        <dbReference type="ARBA" id="ARBA00022840"/>
    </source>
</evidence>
<feature type="transmembrane region" description="Helical" evidence="10">
    <location>
        <begin position="66"/>
        <end position="86"/>
    </location>
</feature>
<dbReference type="PANTHER" id="PTHR30482">
    <property type="entry name" value="HIGH-AFFINITY BRANCHED-CHAIN AMINO ACID TRANSPORT SYSTEM PERMEASE"/>
    <property type="match status" value="1"/>
</dbReference>
<keyword evidence="6" id="KW-0547">Nucleotide-binding</keyword>
<evidence type="ECO:0000256" key="3">
    <source>
        <dbReference type="ARBA" id="ARBA00022475"/>
    </source>
</evidence>
<evidence type="ECO:0000313" key="12">
    <source>
        <dbReference type="EMBL" id="CAB3652646.1"/>
    </source>
</evidence>
<feature type="transmembrane region" description="Helical" evidence="10">
    <location>
        <begin position="211"/>
        <end position="230"/>
    </location>
</feature>
<evidence type="ECO:0000313" key="13">
    <source>
        <dbReference type="EMBL" id="PMS29074.1"/>
    </source>
</evidence>
<evidence type="ECO:0000256" key="6">
    <source>
        <dbReference type="ARBA" id="ARBA00022741"/>
    </source>
</evidence>
<keyword evidence="4" id="KW-0997">Cell inner membrane</keyword>
<comment type="subcellular location">
    <subcellularLocation>
        <location evidence="1">Cell membrane</location>
        <topology evidence="1">Multi-pass membrane protein</topology>
    </subcellularLocation>
</comment>
<dbReference type="RefSeq" id="WP_102633861.1">
    <property type="nucleotide sequence ID" value="NZ_CADIJZ010000004.1"/>
</dbReference>
<feature type="transmembrane region" description="Helical" evidence="10">
    <location>
        <begin position="282"/>
        <end position="300"/>
    </location>
</feature>
<dbReference type="GO" id="GO:0015658">
    <property type="term" value="F:branched-chain amino acid transmembrane transporter activity"/>
    <property type="evidence" value="ECO:0007669"/>
    <property type="project" value="InterPro"/>
</dbReference>
<dbReference type="Proteomes" id="UP000235659">
    <property type="component" value="Unassembled WGS sequence"/>
</dbReference>
<dbReference type="InterPro" id="IPR003439">
    <property type="entry name" value="ABC_transporter-like_ATP-bd"/>
</dbReference>
<feature type="domain" description="ABC transporter" evidence="11">
    <location>
        <begin position="336"/>
        <end position="583"/>
    </location>
</feature>
<dbReference type="InterPro" id="IPR032823">
    <property type="entry name" value="BCA_ABC_TP_C"/>
</dbReference>
<reference evidence="12 15" key="2">
    <citation type="submission" date="2020-04" db="EMBL/GenBank/DDBJ databases">
        <authorList>
            <person name="De Canck E."/>
        </authorList>
    </citation>
    <scope>NUCLEOTIDE SEQUENCE [LARGE SCALE GENOMIC DNA]</scope>
    <source>
        <strain evidence="12 15">LMG 27174</strain>
    </source>
</reference>
<evidence type="ECO:0000256" key="5">
    <source>
        <dbReference type="ARBA" id="ARBA00022692"/>
    </source>
</evidence>
<dbReference type="InterPro" id="IPR001851">
    <property type="entry name" value="ABC_transp_permease"/>
</dbReference>
<dbReference type="InterPro" id="IPR027417">
    <property type="entry name" value="P-loop_NTPase"/>
</dbReference>
<feature type="transmembrane region" description="Helical" evidence="10">
    <location>
        <begin position="92"/>
        <end position="109"/>
    </location>
</feature>
<keyword evidence="9 10" id="KW-0472">Membrane</keyword>
<evidence type="ECO:0000256" key="9">
    <source>
        <dbReference type="ARBA" id="ARBA00023136"/>
    </source>
</evidence>
<gene>
    <name evidence="12" type="primary">btuD_5</name>
    <name evidence="13" type="ORF">C0Z16_20060</name>
    <name evidence="12" type="ORF">LMG27174_01232</name>
</gene>
<dbReference type="FunFam" id="3.40.50.300:FF:000421">
    <property type="entry name" value="Branched-chain amino acid ABC transporter ATP-binding protein"/>
    <property type="match status" value="1"/>
</dbReference>
<keyword evidence="8 10" id="KW-1133">Transmembrane helix</keyword>
<dbReference type="EMBL" id="PNXY01000014">
    <property type="protein sequence ID" value="PMS29074.1"/>
    <property type="molecule type" value="Genomic_DNA"/>
</dbReference>
<evidence type="ECO:0000256" key="2">
    <source>
        <dbReference type="ARBA" id="ARBA00022448"/>
    </source>
</evidence>
<dbReference type="Pfam" id="PF12399">
    <property type="entry name" value="BCA_ABC_TP_C"/>
    <property type="match status" value="1"/>
</dbReference>
<name>A0A2N7WI89_9BURK</name>
<keyword evidence="14" id="KW-1185">Reference proteome</keyword>
<dbReference type="SUPFAM" id="SSF52540">
    <property type="entry name" value="P-loop containing nucleoside triphosphate hydrolases"/>
    <property type="match status" value="1"/>
</dbReference>
<dbReference type="Pfam" id="PF02653">
    <property type="entry name" value="BPD_transp_2"/>
    <property type="match status" value="1"/>
</dbReference>
<dbReference type="InterPro" id="IPR043428">
    <property type="entry name" value="LivM-like"/>
</dbReference>
<dbReference type="InterPro" id="IPR003593">
    <property type="entry name" value="AAA+_ATPase"/>
</dbReference>
<accession>A0A2N7WI89</accession>
<keyword evidence="2" id="KW-0813">Transport</keyword>
<evidence type="ECO:0000256" key="8">
    <source>
        <dbReference type="ARBA" id="ARBA00022989"/>
    </source>
</evidence>
<dbReference type="CDD" id="cd03219">
    <property type="entry name" value="ABC_Mj1267_LivG_branched"/>
    <property type="match status" value="1"/>
</dbReference>
<evidence type="ECO:0000256" key="4">
    <source>
        <dbReference type="ARBA" id="ARBA00022519"/>
    </source>
</evidence>
<dbReference type="OrthoDB" id="5290247at2"/>
<feature type="transmembrane region" description="Helical" evidence="10">
    <location>
        <begin position="40"/>
        <end position="59"/>
    </location>
</feature>
<dbReference type="CDD" id="cd06581">
    <property type="entry name" value="TM_PBP1_LivM_like"/>
    <property type="match status" value="1"/>
</dbReference>
<evidence type="ECO:0000259" key="11">
    <source>
        <dbReference type="PROSITE" id="PS50893"/>
    </source>
</evidence>
<dbReference type="Gene3D" id="3.40.50.300">
    <property type="entry name" value="P-loop containing nucleotide triphosphate hydrolases"/>
    <property type="match status" value="1"/>
</dbReference>
<sequence>MSAREASARWAPPAGVALLAAAVALPAVASNYLINVGLTIVTYSILGLGLNIVVGYAGLLDLGYAAFFAIGAYTTALLETLLHFSFWETLPFSLAFAGVSGIVIGYPTLRLRSDYLAIVTLGFGEITRIVATNLDITGGPNGIFGIASPSLFGFEISSPLALYELGMAFLVLVLVFAIRLGQSRLGRAWTSIREDEAAAEAVGVPTLRVKLLAYVIGALIGGLGGSLFAARFGTIDPTGFTYLQSVTILIVVVLGGRGSIPGVILGAIIVAGLPEMLRFLNLWRIFAFAIGLVILMLLRPQGLWPAPLRRVAPARKGAGADQAPAPSHAVTEEIVLEVREMQRRFGGVLAVGGVSFMVRSGEIVSLIGPNGAGKTTVFNCLTGVIRPTGGQIVWCRELLAGGTPHRIVHQGMARTFQGIRLFAHMTAFENVLIGMDHRLRTPLAAELLALPSARADAADHSTEGLRWLAFVGLAGRAGERAADLPYGDQRRLEIARALASNPRLLLLDEPAAGMNPTEKRALMELIRRIRNHGVTVLLIEHDMMLVMGVSDRVIVMDHGVIIAEGQPTAIQADPRVIDAYLGAAGKDEAADDTAGEKSLWDS</sequence>
<dbReference type="GO" id="GO:0016887">
    <property type="term" value="F:ATP hydrolysis activity"/>
    <property type="evidence" value="ECO:0007669"/>
    <property type="project" value="InterPro"/>
</dbReference>
<evidence type="ECO:0000313" key="15">
    <source>
        <dbReference type="Proteomes" id="UP000494205"/>
    </source>
</evidence>
<reference evidence="13 14" key="1">
    <citation type="submission" date="2018-01" db="EMBL/GenBank/DDBJ databases">
        <title>Whole genome analyses suggest that Burkholderia sensu lato contains two further novel genera in the rhizoxinica-symbiotica group Mycetohabitans gen. nov., and Trinickia gen. nov.: implications for the evolution of diazotrophy and nodulation in the Burkholderiaceae.</title>
        <authorList>
            <person name="Estrada-de los Santos P."/>
            <person name="Palmer M."/>
            <person name="Chavez-Ramirez B."/>
            <person name="Beukes C."/>
            <person name="Steenkamp E.T."/>
            <person name="Hirsch A.M."/>
            <person name="Manyaka P."/>
            <person name="Maluk M."/>
            <person name="Lafos M."/>
            <person name="Crook M."/>
            <person name="Gross E."/>
            <person name="Simon M.F."/>
            <person name="Bueno dos Reis Junior F."/>
            <person name="Poole P.S."/>
            <person name="Venter S.N."/>
            <person name="James E.K."/>
        </authorList>
    </citation>
    <scope>NUCLEOTIDE SEQUENCE [LARGE SCALE GENOMIC DNA]</scope>
    <source>
        <strain evidence="13 14">WSM 3937</strain>
    </source>
</reference>
<dbReference type="PROSITE" id="PS50893">
    <property type="entry name" value="ABC_TRANSPORTER_2"/>
    <property type="match status" value="1"/>
</dbReference>
<evidence type="ECO:0000256" key="1">
    <source>
        <dbReference type="ARBA" id="ARBA00004651"/>
    </source>
</evidence>
<dbReference type="GO" id="GO:0005886">
    <property type="term" value="C:plasma membrane"/>
    <property type="evidence" value="ECO:0007669"/>
    <property type="project" value="UniProtKB-SubCell"/>
</dbReference>
<dbReference type="Pfam" id="PF00005">
    <property type="entry name" value="ABC_tran"/>
    <property type="match status" value="1"/>
</dbReference>
<keyword evidence="3" id="KW-1003">Cell membrane</keyword>
<keyword evidence="5 10" id="KW-0812">Transmembrane</keyword>
<evidence type="ECO:0000256" key="10">
    <source>
        <dbReference type="SAM" id="Phobius"/>
    </source>
</evidence>
<dbReference type="SMART" id="SM00382">
    <property type="entry name" value="AAA"/>
    <property type="match status" value="1"/>
</dbReference>
<dbReference type="PANTHER" id="PTHR30482:SF10">
    <property type="entry name" value="HIGH-AFFINITY BRANCHED-CHAIN AMINO ACID TRANSPORT PROTEIN BRAE"/>
    <property type="match status" value="1"/>
</dbReference>
<dbReference type="GO" id="GO:0005524">
    <property type="term" value="F:ATP binding"/>
    <property type="evidence" value="ECO:0007669"/>
    <property type="project" value="UniProtKB-KW"/>
</dbReference>
<dbReference type="Proteomes" id="UP000494205">
    <property type="component" value="Unassembled WGS sequence"/>
</dbReference>
<evidence type="ECO:0000313" key="14">
    <source>
        <dbReference type="Proteomes" id="UP000235659"/>
    </source>
</evidence>
<protein>
    <submittedName>
        <fullName evidence="13">ABC transporter</fullName>
    </submittedName>
    <submittedName>
        <fullName evidence="12">Vitamin B12 import ATP-binding protein BtuD</fullName>
    </submittedName>
</protein>